<dbReference type="OMA" id="RSPCRTM"/>
<dbReference type="InterPro" id="IPR008949">
    <property type="entry name" value="Isoprenoid_synthase_dom_sf"/>
</dbReference>
<dbReference type="Pfam" id="PF03936">
    <property type="entry name" value="Terpene_synth_C"/>
    <property type="match status" value="1"/>
</dbReference>
<dbReference type="STRING" id="4533.J3LDB7"/>
<sequence>MTSSMQSHLHITFLSLGSRKPCRSSHGVASAAPRISSRALPKTKTTPKVDSRKDLSSMGHAKFEPSIWGDFFLSYSNPLAASDNQRRMEERAEYLKKEVAKLIVNSRTGSLSEGLHLMYVLERLCLDHLFEQEIAAVLDEISDADVTGCELHTVALWFYLLRKHRRRVSADVFLKFRDETGAFAAEDAKDLLSLYNAAHLRTHGETILDEAISFTKMHLRSLMPNVIEGSLAHDIKCAFEIPLPRRVRIYEAKYFMSTYEKEASVNEMIMELAKLSYNIMQIHHQEELKIITRDRVVECYFWIAGVYFEPYYSRGRIILTKVLAIVSILDDIYDVYGSREECEQFTKCIESWDPKMGIYLPDLLKFAFEKILDTYQNIEDELLLEEKYRMSYLKNFEYRDLKTL</sequence>
<dbReference type="AlphaFoldDB" id="J3LDB7"/>
<dbReference type="Gene3D" id="1.10.600.10">
    <property type="entry name" value="Farnesyl Diphosphate Synthase"/>
    <property type="match status" value="1"/>
</dbReference>
<feature type="region of interest" description="Disordered" evidence="2">
    <location>
        <begin position="19"/>
        <end position="55"/>
    </location>
</feature>
<dbReference type="PANTHER" id="PTHR31225:SF228">
    <property type="entry name" value="ALPHA-TERPINEOL SYNTHASE, CHLOROPLASTIC"/>
    <property type="match status" value="1"/>
</dbReference>
<dbReference type="EnsemblPlants" id="OB02G26340.1">
    <property type="protein sequence ID" value="OB02G26340.1"/>
    <property type="gene ID" value="OB02G26340"/>
</dbReference>
<dbReference type="InterPro" id="IPR050148">
    <property type="entry name" value="Terpene_synthase-like"/>
</dbReference>
<dbReference type="HOGENOM" id="CLU_003125_0_0_1"/>
<evidence type="ECO:0008006" key="7">
    <source>
        <dbReference type="Google" id="ProtNLM"/>
    </source>
</evidence>
<dbReference type="InterPro" id="IPR008930">
    <property type="entry name" value="Terpenoid_cyclase/PrenylTrfase"/>
</dbReference>
<dbReference type="GO" id="GO:0016114">
    <property type="term" value="P:terpenoid biosynthetic process"/>
    <property type="evidence" value="ECO:0007669"/>
    <property type="project" value="InterPro"/>
</dbReference>
<dbReference type="Pfam" id="PF01397">
    <property type="entry name" value="Terpene_synth"/>
    <property type="match status" value="1"/>
</dbReference>
<dbReference type="Gramene" id="OB02G26340.1">
    <property type="protein sequence ID" value="OB02G26340.1"/>
    <property type="gene ID" value="OB02G26340"/>
</dbReference>
<dbReference type="eggNOG" id="ENOG502QUCN">
    <property type="taxonomic scope" value="Eukaryota"/>
</dbReference>
<keyword evidence="6" id="KW-1185">Reference proteome</keyword>
<dbReference type="GO" id="GO:0010333">
    <property type="term" value="F:terpene synthase activity"/>
    <property type="evidence" value="ECO:0007669"/>
    <property type="project" value="InterPro"/>
</dbReference>
<evidence type="ECO:0000256" key="2">
    <source>
        <dbReference type="SAM" id="MobiDB-lite"/>
    </source>
</evidence>
<dbReference type="InterPro" id="IPR001906">
    <property type="entry name" value="Terpene_synth_N"/>
</dbReference>
<evidence type="ECO:0000313" key="5">
    <source>
        <dbReference type="EnsemblPlants" id="OB02G26340.1"/>
    </source>
</evidence>
<proteinExistence type="predicted"/>
<organism evidence="5">
    <name type="scientific">Oryza brachyantha</name>
    <name type="common">malo sina</name>
    <dbReference type="NCBI Taxonomy" id="4533"/>
    <lineage>
        <taxon>Eukaryota</taxon>
        <taxon>Viridiplantae</taxon>
        <taxon>Streptophyta</taxon>
        <taxon>Embryophyta</taxon>
        <taxon>Tracheophyta</taxon>
        <taxon>Spermatophyta</taxon>
        <taxon>Magnoliopsida</taxon>
        <taxon>Liliopsida</taxon>
        <taxon>Poales</taxon>
        <taxon>Poaceae</taxon>
        <taxon>BOP clade</taxon>
        <taxon>Oryzoideae</taxon>
        <taxon>Oryzeae</taxon>
        <taxon>Oryzinae</taxon>
        <taxon>Oryza</taxon>
    </lineage>
</organism>
<protein>
    <recommendedName>
        <fullName evidence="7">Terpene synthase N-terminal domain-containing protein</fullName>
    </recommendedName>
</protein>
<evidence type="ECO:0000256" key="1">
    <source>
        <dbReference type="ARBA" id="ARBA00022723"/>
    </source>
</evidence>
<evidence type="ECO:0000259" key="3">
    <source>
        <dbReference type="Pfam" id="PF01397"/>
    </source>
</evidence>
<evidence type="ECO:0000259" key="4">
    <source>
        <dbReference type="Pfam" id="PF03936"/>
    </source>
</evidence>
<dbReference type="SUPFAM" id="SSF48576">
    <property type="entry name" value="Terpenoid synthases"/>
    <property type="match status" value="1"/>
</dbReference>
<dbReference type="InterPro" id="IPR005630">
    <property type="entry name" value="Terpene_synthase_metal-bd"/>
</dbReference>
<feature type="domain" description="Terpene synthase metal-binding" evidence="4">
    <location>
        <begin position="283"/>
        <end position="395"/>
    </location>
</feature>
<feature type="domain" description="Terpene synthase N-terminal" evidence="3">
    <location>
        <begin position="67"/>
        <end position="237"/>
    </location>
</feature>
<dbReference type="SUPFAM" id="SSF48239">
    <property type="entry name" value="Terpenoid cyclases/Protein prenyltransferases"/>
    <property type="match status" value="1"/>
</dbReference>
<reference evidence="5" key="1">
    <citation type="submission" date="2013-04" db="UniProtKB">
        <authorList>
            <consortium name="EnsemblPlants"/>
        </authorList>
    </citation>
    <scope>IDENTIFICATION</scope>
</reference>
<dbReference type="InterPro" id="IPR036965">
    <property type="entry name" value="Terpene_synth_N_sf"/>
</dbReference>
<name>J3LDB7_ORYBR</name>
<dbReference type="PANTHER" id="PTHR31225">
    <property type="entry name" value="OS04G0344100 PROTEIN-RELATED"/>
    <property type="match status" value="1"/>
</dbReference>
<dbReference type="Gene3D" id="1.50.10.130">
    <property type="entry name" value="Terpene synthase, N-terminal domain"/>
    <property type="match status" value="1"/>
</dbReference>
<accession>J3LDB7</accession>
<dbReference type="GO" id="GO:0000287">
    <property type="term" value="F:magnesium ion binding"/>
    <property type="evidence" value="ECO:0007669"/>
    <property type="project" value="InterPro"/>
</dbReference>
<keyword evidence="1" id="KW-0479">Metal-binding</keyword>
<dbReference type="Proteomes" id="UP000006038">
    <property type="component" value="Unassembled WGS sequence"/>
</dbReference>
<evidence type="ECO:0000313" key="6">
    <source>
        <dbReference type="Proteomes" id="UP000006038"/>
    </source>
</evidence>